<gene>
    <name evidence="2" type="ORF">HLB23_40395</name>
</gene>
<dbReference type="Proteomes" id="UP000586827">
    <property type="component" value="Unassembled WGS sequence"/>
</dbReference>
<dbReference type="GO" id="GO:0016740">
    <property type="term" value="F:transferase activity"/>
    <property type="evidence" value="ECO:0007669"/>
    <property type="project" value="UniProtKB-KW"/>
</dbReference>
<dbReference type="SUPFAM" id="SSF56112">
    <property type="entry name" value="Protein kinase-like (PK-like)"/>
    <property type="match status" value="1"/>
</dbReference>
<evidence type="ECO:0000259" key="1">
    <source>
        <dbReference type="Pfam" id="PF01636"/>
    </source>
</evidence>
<reference evidence="2 3" key="1">
    <citation type="submission" date="2020-05" db="EMBL/GenBank/DDBJ databases">
        <title>MicrobeNet Type strains.</title>
        <authorList>
            <person name="Nicholson A.C."/>
        </authorList>
    </citation>
    <scope>NUCLEOTIDE SEQUENCE [LARGE SCALE GENOMIC DNA]</scope>
    <source>
        <strain evidence="2 3">JCM 3224</strain>
    </source>
</reference>
<dbReference type="EMBL" id="JABELX010000035">
    <property type="protein sequence ID" value="NNH76040.1"/>
    <property type="molecule type" value="Genomic_DNA"/>
</dbReference>
<accession>A0A849CGE2</accession>
<dbReference type="AlphaFoldDB" id="A0A849CGE2"/>
<name>A0A849CGE2_9NOCA</name>
<dbReference type="InterPro" id="IPR002575">
    <property type="entry name" value="Aminoglycoside_PTrfase"/>
</dbReference>
<evidence type="ECO:0000313" key="2">
    <source>
        <dbReference type="EMBL" id="NNH76040.1"/>
    </source>
</evidence>
<dbReference type="Pfam" id="PF01636">
    <property type="entry name" value="APH"/>
    <property type="match status" value="1"/>
</dbReference>
<organism evidence="2 3">
    <name type="scientific">Nocardia uniformis</name>
    <dbReference type="NCBI Taxonomy" id="53432"/>
    <lineage>
        <taxon>Bacteria</taxon>
        <taxon>Bacillati</taxon>
        <taxon>Actinomycetota</taxon>
        <taxon>Actinomycetes</taxon>
        <taxon>Mycobacteriales</taxon>
        <taxon>Nocardiaceae</taxon>
        <taxon>Nocardia</taxon>
    </lineage>
</organism>
<proteinExistence type="predicted"/>
<dbReference type="RefSeq" id="WP_067523767.1">
    <property type="nucleotide sequence ID" value="NZ_JABELX010000035.1"/>
</dbReference>
<keyword evidence="3" id="KW-1185">Reference proteome</keyword>
<evidence type="ECO:0000313" key="3">
    <source>
        <dbReference type="Proteomes" id="UP000586827"/>
    </source>
</evidence>
<sequence>MIPHDATTISTDSERELLRHYGLTGIQPLGVGTEAHVYALETDRVLKIYADRGQLEVFDTLRDFHDRLDTSAVPWTVPRIHDIARHGDLIAVVEDRVAGTTMDSHATGADDEPLEQLYLQTVQQMSKLMVNPPLGRRLLLPAPGSTGTRGNDWNEFITNTVSEKLRIVAPLLRRDIDDIDTRADCLLGRFSDRYDGPDAVVHGDLYPGNILMTDRATVTGIIDFGTFTMIGDPLYDLATACGFWRMYEPDHATVRNRLLDHASADLPAEQRRRLMDYLLIAALTTCDLYPEQARPIHDTGHYQWALGILTDNQYWYPTT</sequence>
<keyword evidence="2" id="KW-0808">Transferase</keyword>
<dbReference type="Gene3D" id="3.90.1200.10">
    <property type="match status" value="1"/>
</dbReference>
<dbReference type="PANTHER" id="PTHR21310">
    <property type="entry name" value="AMINOGLYCOSIDE PHOSPHOTRANSFERASE-RELATED-RELATED"/>
    <property type="match status" value="1"/>
</dbReference>
<feature type="domain" description="Aminoglycoside phosphotransferase" evidence="1">
    <location>
        <begin position="26"/>
        <end position="268"/>
    </location>
</feature>
<protein>
    <submittedName>
        <fullName evidence="2">Aminoglycoside phosphotransferase family protein</fullName>
    </submittedName>
</protein>
<comment type="caution">
    <text evidence="2">The sequence shown here is derived from an EMBL/GenBank/DDBJ whole genome shotgun (WGS) entry which is preliminary data.</text>
</comment>
<dbReference type="InterPro" id="IPR011009">
    <property type="entry name" value="Kinase-like_dom_sf"/>
</dbReference>
<dbReference type="Gene3D" id="3.30.200.150">
    <property type="match status" value="1"/>
</dbReference>
<dbReference type="InterPro" id="IPR051678">
    <property type="entry name" value="AGP_Transferase"/>
</dbReference>